<dbReference type="OrthoDB" id="5573112at2"/>
<gene>
    <name evidence="2" type="ORF">F6R98_16575</name>
</gene>
<dbReference type="AlphaFoldDB" id="A0A5Q0BPP4"/>
<protein>
    <submittedName>
        <fullName evidence="2">Uncharacterized protein</fullName>
    </submittedName>
</protein>
<sequence length="220" mass="25023">MHHHDNNNWQLVRIETERQRVFPLEFRALLAVAVLLLASLILLATARHLFGTLDVSPAYESPDNAKLRRYQKQLNTLKENMAAAVSGSVETRMRRLEQIVAAGTVGSQEIQALEDLSRDLHVLENYTSGGSGHVMDAERLMHPRFRPQTAVLSDTSPDARNDIARELAQVKHLLYFSFASCGMALVLVGGYWWRNVIFVRRLRLEADTLRRVALPRRNDI</sequence>
<reference evidence="2 3" key="1">
    <citation type="submission" date="2019-09" db="EMBL/GenBank/DDBJ databases">
        <title>Ecophysiology of the spiral-shaped methanotroph Methylospira mobilis as revealed by the complete genome sequence.</title>
        <authorList>
            <person name="Oshkin I.Y."/>
            <person name="Dedysh S.N."/>
            <person name="Miroshnikov K."/>
            <person name="Danilova O.V."/>
            <person name="Hakobyan A."/>
            <person name="Liesack W."/>
        </authorList>
    </citation>
    <scope>NUCLEOTIDE SEQUENCE [LARGE SCALE GENOMIC DNA]</scope>
    <source>
        <strain evidence="2 3">Shm1</strain>
    </source>
</reference>
<keyword evidence="1" id="KW-0812">Transmembrane</keyword>
<keyword evidence="1" id="KW-1133">Transmembrane helix</keyword>
<dbReference type="Proteomes" id="UP000325755">
    <property type="component" value="Chromosome"/>
</dbReference>
<dbReference type="EMBL" id="CP044205">
    <property type="protein sequence ID" value="QFY44047.1"/>
    <property type="molecule type" value="Genomic_DNA"/>
</dbReference>
<organism evidence="2 3">
    <name type="scientific">Candidatus Methylospira mobilis</name>
    <dbReference type="NCBI Taxonomy" id="1808979"/>
    <lineage>
        <taxon>Bacteria</taxon>
        <taxon>Pseudomonadati</taxon>
        <taxon>Pseudomonadota</taxon>
        <taxon>Gammaproteobacteria</taxon>
        <taxon>Methylococcales</taxon>
        <taxon>Methylococcaceae</taxon>
        <taxon>Candidatus Methylospira</taxon>
    </lineage>
</organism>
<dbReference type="RefSeq" id="WP_153250018.1">
    <property type="nucleotide sequence ID" value="NZ_CP044205.1"/>
</dbReference>
<feature type="transmembrane region" description="Helical" evidence="1">
    <location>
        <begin position="173"/>
        <end position="193"/>
    </location>
</feature>
<dbReference type="InParanoid" id="A0A5Q0BPP4"/>
<keyword evidence="1" id="KW-0472">Membrane</keyword>
<dbReference type="KEGG" id="mmob:F6R98_16575"/>
<keyword evidence="3" id="KW-1185">Reference proteome</keyword>
<feature type="transmembrane region" description="Helical" evidence="1">
    <location>
        <begin position="28"/>
        <end position="50"/>
    </location>
</feature>
<name>A0A5Q0BPP4_9GAMM</name>
<evidence type="ECO:0000313" key="2">
    <source>
        <dbReference type="EMBL" id="QFY44047.1"/>
    </source>
</evidence>
<evidence type="ECO:0000313" key="3">
    <source>
        <dbReference type="Proteomes" id="UP000325755"/>
    </source>
</evidence>
<evidence type="ECO:0000256" key="1">
    <source>
        <dbReference type="SAM" id="Phobius"/>
    </source>
</evidence>
<proteinExistence type="predicted"/>
<accession>A0A5Q0BPP4</accession>